<dbReference type="Pfam" id="PF05140">
    <property type="entry name" value="ResB"/>
    <property type="match status" value="2"/>
</dbReference>
<dbReference type="InterPro" id="IPR007816">
    <property type="entry name" value="ResB-like_domain"/>
</dbReference>
<dbReference type="Proteomes" id="UP000614410">
    <property type="component" value="Unassembled WGS sequence"/>
</dbReference>
<dbReference type="GO" id="GO:0017004">
    <property type="term" value="P:cytochrome complex assembly"/>
    <property type="evidence" value="ECO:0007669"/>
    <property type="project" value="UniProtKB-KW"/>
</dbReference>
<feature type="domain" description="ResB-like" evidence="8">
    <location>
        <begin position="38"/>
        <end position="125"/>
    </location>
</feature>
<name>A0A934N8M3_9BACT</name>
<comment type="caution">
    <text evidence="9">The sequence shown here is derived from an EMBL/GenBank/DDBJ whole genome shotgun (WGS) entry which is preliminary data.</text>
</comment>
<evidence type="ECO:0000256" key="2">
    <source>
        <dbReference type="ARBA" id="ARBA00022692"/>
    </source>
</evidence>
<reference evidence="9 10" key="1">
    <citation type="submission" date="2020-10" db="EMBL/GenBank/DDBJ databases">
        <title>Ca. Dormibacterota MAGs.</title>
        <authorList>
            <person name="Montgomery K."/>
        </authorList>
    </citation>
    <scope>NUCLEOTIDE SEQUENCE [LARGE SCALE GENOMIC DNA]</scope>
    <source>
        <strain evidence="9">Mitchell_Peninsula_5</strain>
    </source>
</reference>
<keyword evidence="3" id="KW-0201">Cytochrome c-type biogenesis</keyword>
<organism evidence="9 10">
    <name type="scientific">Candidatus Amunia macphersoniae</name>
    <dbReference type="NCBI Taxonomy" id="3127014"/>
    <lineage>
        <taxon>Bacteria</taxon>
        <taxon>Bacillati</taxon>
        <taxon>Candidatus Dormiibacterota</taxon>
        <taxon>Candidatus Dormibacteria</taxon>
        <taxon>Candidatus Aeolococcales</taxon>
        <taxon>Candidatus Aeolococcaceae</taxon>
        <taxon>Candidatus Amunia</taxon>
    </lineage>
</organism>
<dbReference type="EMBL" id="JAEKNN010000006">
    <property type="protein sequence ID" value="MBJ7608032.1"/>
    <property type="molecule type" value="Genomic_DNA"/>
</dbReference>
<feature type="domain" description="ResB-like" evidence="8">
    <location>
        <begin position="135"/>
        <end position="447"/>
    </location>
</feature>
<accession>A0A934N8M3</accession>
<protein>
    <submittedName>
        <fullName evidence="9">Cytochrome c biogenesis protein ResB</fullName>
    </submittedName>
</protein>
<evidence type="ECO:0000259" key="8">
    <source>
        <dbReference type="Pfam" id="PF05140"/>
    </source>
</evidence>
<evidence type="ECO:0000256" key="3">
    <source>
        <dbReference type="ARBA" id="ARBA00022748"/>
    </source>
</evidence>
<keyword evidence="4 7" id="KW-1133">Transmembrane helix</keyword>
<feature type="transmembrane region" description="Helical" evidence="7">
    <location>
        <begin position="139"/>
        <end position="158"/>
    </location>
</feature>
<dbReference type="PANTHER" id="PTHR31566:SF0">
    <property type="entry name" value="CYTOCHROME C BIOGENESIS PROTEIN CCS1, CHLOROPLASTIC"/>
    <property type="match status" value="1"/>
</dbReference>
<evidence type="ECO:0000313" key="10">
    <source>
        <dbReference type="Proteomes" id="UP000614410"/>
    </source>
</evidence>
<dbReference type="GO" id="GO:0016020">
    <property type="term" value="C:membrane"/>
    <property type="evidence" value="ECO:0007669"/>
    <property type="project" value="UniProtKB-SubCell"/>
</dbReference>
<feature type="transmembrane region" description="Helical" evidence="7">
    <location>
        <begin position="428"/>
        <end position="446"/>
    </location>
</feature>
<evidence type="ECO:0000256" key="5">
    <source>
        <dbReference type="ARBA" id="ARBA00023136"/>
    </source>
</evidence>
<sequence length="487" mass="52778">MATATAPPTPTRGSPPPLPIRARTRLWLGNFWHQYTRMRTAIYMLIGVLGIVLIGTFVPQEFTSSQGKVAEFLAAHTELNGLTSKLGLPLTSVFVSPLFYVLLGSIYIALLSCVINRGRALVARTLRGYPRTPQYWGEWGSWLFHTSFFLLLIAVVWGKATGFDGIMTITEGQRVAETRASYDTLQEGMLFSGRHAGYEVQLNRFAAPLQANGVPEDFVSNVSVYDAGRPVLTKDVRVNDFLGYHDVDFYQQDYGWAPHMVVTNPSGEVVSDSAIQMLGGDKTASTGVLKVPAFNYVMPGETRPTQIGAHLVLYPDAQALPTVGGSSNALNIDFAAGSAAAGNPVVEVQLFVGNLGLDSGASQDVFSLDTGGMRPYYQSAAAFALPLHQSVTLQLPAANNSTAGFTISFPDLKQFSLFHVKQDNGVPLVYATFMLTMVGLLTKLYLRPFLERRQRARRATLSPVGAGAGVRPGAPPQPGVREEVLSR</sequence>
<evidence type="ECO:0000256" key="7">
    <source>
        <dbReference type="SAM" id="Phobius"/>
    </source>
</evidence>
<evidence type="ECO:0000256" key="6">
    <source>
        <dbReference type="SAM" id="MobiDB-lite"/>
    </source>
</evidence>
<gene>
    <name evidence="9" type="ORF">JF887_01185</name>
</gene>
<keyword evidence="2 7" id="KW-0812">Transmembrane</keyword>
<keyword evidence="5 7" id="KW-0472">Membrane</keyword>
<evidence type="ECO:0000256" key="1">
    <source>
        <dbReference type="ARBA" id="ARBA00004141"/>
    </source>
</evidence>
<comment type="subcellular location">
    <subcellularLocation>
        <location evidence="1">Membrane</location>
        <topology evidence="1">Multi-pass membrane protein</topology>
    </subcellularLocation>
</comment>
<dbReference type="InterPro" id="IPR023494">
    <property type="entry name" value="Cyt_c_bgen_Ccs1/CcsB/ResB"/>
</dbReference>
<feature type="transmembrane region" description="Helical" evidence="7">
    <location>
        <begin position="40"/>
        <end position="58"/>
    </location>
</feature>
<evidence type="ECO:0000313" key="9">
    <source>
        <dbReference type="EMBL" id="MBJ7608032.1"/>
    </source>
</evidence>
<evidence type="ECO:0000256" key="4">
    <source>
        <dbReference type="ARBA" id="ARBA00022989"/>
    </source>
</evidence>
<dbReference type="AlphaFoldDB" id="A0A934N8M3"/>
<dbReference type="PANTHER" id="PTHR31566">
    <property type="entry name" value="CYTOCHROME C BIOGENESIS PROTEIN CCS1, CHLOROPLASTIC"/>
    <property type="match status" value="1"/>
</dbReference>
<feature type="compositionally biased region" description="Low complexity" evidence="6">
    <location>
        <begin position="463"/>
        <end position="472"/>
    </location>
</feature>
<feature type="region of interest" description="Disordered" evidence="6">
    <location>
        <begin position="461"/>
        <end position="487"/>
    </location>
</feature>
<proteinExistence type="predicted"/>
<feature type="transmembrane region" description="Helical" evidence="7">
    <location>
        <begin position="98"/>
        <end position="118"/>
    </location>
</feature>